<feature type="domain" description="Cytochrome c oxidase assembly factor 3 mitochondrial coiled-coil" evidence="10">
    <location>
        <begin position="39"/>
        <end position="82"/>
    </location>
</feature>
<evidence type="ECO:0000256" key="2">
    <source>
        <dbReference type="ARBA" id="ARBA00004434"/>
    </source>
</evidence>
<dbReference type="AlphaFoldDB" id="A0AAV5QEV9"/>
<sequence length="105" mass="12355">MSLLQSISPTMRSILPLRRSVFPVSPYQDQRTWKMTPSMIRARSQYFWPNAITFTVLGGLSVGIYFYTYHFLAKDEFDDIEIPPVSEEDLKKLREEYQVDISKKN</sequence>
<comment type="subcellular location">
    <subcellularLocation>
        <location evidence="2">Mitochondrion inner membrane</location>
        <topology evidence="2">Single-pass membrane protein</topology>
    </subcellularLocation>
</comment>
<organism evidence="11 12">
    <name type="scientific">Saccharomycopsis crataegensis</name>
    <dbReference type="NCBI Taxonomy" id="43959"/>
    <lineage>
        <taxon>Eukaryota</taxon>
        <taxon>Fungi</taxon>
        <taxon>Dikarya</taxon>
        <taxon>Ascomycota</taxon>
        <taxon>Saccharomycotina</taxon>
        <taxon>Saccharomycetes</taxon>
        <taxon>Saccharomycopsidaceae</taxon>
        <taxon>Saccharomycopsis</taxon>
    </lineage>
</organism>
<dbReference type="GO" id="GO:0033617">
    <property type="term" value="P:mitochondrial respiratory chain complex IV assembly"/>
    <property type="evidence" value="ECO:0007669"/>
    <property type="project" value="UniProtKB-UniRule"/>
</dbReference>
<reference evidence="11 12" key="1">
    <citation type="journal article" date="2023" name="Elife">
        <title>Identification of key yeast species and microbe-microbe interactions impacting larval growth of Drosophila in the wild.</title>
        <authorList>
            <person name="Mure A."/>
            <person name="Sugiura Y."/>
            <person name="Maeda R."/>
            <person name="Honda K."/>
            <person name="Sakurai N."/>
            <person name="Takahashi Y."/>
            <person name="Watada M."/>
            <person name="Katoh T."/>
            <person name="Gotoh A."/>
            <person name="Gotoh Y."/>
            <person name="Taniguchi I."/>
            <person name="Nakamura K."/>
            <person name="Hayashi T."/>
            <person name="Katayama T."/>
            <person name="Uemura T."/>
            <person name="Hattori Y."/>
        </authorList>
    </citation>
    <scope>NUCLEOTIDE SEQUENCE [LARGE SCALE GENOMIC DNA]</scope>
    <source>
        <strain evidence="11 12">SC-9</strain>
    </source>
</reference>
<keyword evidence="6 9" id="KW-1133">Transmembrane helix</keyword>
<dbReference type="PANTHER" id="PTHR15642">
    <property type="entry name" value="CYTOCHROME C OXIDASE ASSEMBLY FACTOR 3, MITOCHONDRIAL"/>
    <property type="match status" value="1"/>
</dbReference>
<gene>
    <name evidence="11" type="ORF">DASC09_005120</name>
</gene>
<evidence type="ECO:0000313" key="12">
    <source>
        <dbReference type="Proteomes" id="UP001360560"/>
    </source>
</evidence>
<dbReference type="GeneID" id="90071166"/>
<evidence type="ECO:0000256" key="6">
    <source>
        <dbReference type="ARBA" id="ARBA00022989"/>
    </source>
</evidence>
<evidence type="ECO:0000256" key="8">
    <source>
        <dbReference type="ARBA" id="ARBA00023136"/>
    </source>
</evidence>
<keyword evidence="9" id="KW-0999">Mitochondrion inner membrane</keyword>
<dbReference type="PANTHER" id="PTHR15642:SF3">
    <property type="entry name" value="CYTOCHROME C OXIDASE ASSEMBLY FACTOR 3 HOMOLOG, MITOCHONDRIAL"/>
    <property type="match status" value="1"/>
</dbReference>
<keyword evidence="8 9" id="KW-0472">Membrane</keyword>
<keyword evidence="12" id="KW-1185">Reference proteome</keyword>
<evidence type="ECO:0000256" key="1">
    <source>
        <dbReference type="ARBA" id="ARBA00003064"/>
    </source>
</evidence>
<name>A0AAV5QEV9_9ASCO</name>
<dbReference type="GO" id="GO:0005743">
    <property type="term" value="C:mitochondrial inner membrane"/>
    <property type="evidence" value="ECO:0007669"/>
    <property type="project" value="UniProtKB-SubCell"/>
</dbReference>
<evidence type="ECO:0000256" key="9">
    <source>
        <dbReference type="RuleBase" id="RU367056"/>
    </source>
</evidence>
<keyword evidence="5 9" id="KW-0812">Transmembrane</keyword>
<dbReference type="Pfam" id="PF09813">
    <property type="entry name" value="Coa3_cc"/>
    <property type="match status" value="1"/>
</dbReference>
<keyword evidence="7 9" id="KW-0496">Mitochondrion</keyword>
<proteinExistence type="inferred from homology"/>
<evidence type="ECO:0000256" key="3">
    <source>
        <dbReference type="ARBA" id="ARBA00007035"/>
    </source>
</evidence>
<dbReference type="InterPro" id="IPR041752">
    <property type="entry name" value="Coa3"/>
</dbReference>
<dbReference type="EMBL" id="BTFZ01000001">
    <property type="protein sequence ID" value="GMM33187.1"/>
    <property type="molecule type" value="Genomic_DNA"/>
</dbReference>
<evidence type="ECO:0000256" key="5">
    <source>
        <dbReference type="ARBA" id="ARBA00022692"/>
    </source>
</evidence>
<comment type="similarity">
    <text evidence="3 9">Belongs to the COA3 family.</text>
</comment>
<comment type="caution">
    <text evidence="11">The sequence shown here is derived from an EMBL/GenBank/DDBJ whole genome shotgun (WGS) entry which is preliminary data.</text>
</comment>
<accession>A0AAV5QEV9</accession>
<feature type="transmembrane region" description="Helical" evidence="9">
    <location>
        <begin position="47"/>
        <end position="67"/>
    </location>
</feature>
<comment type="function">
    <text evidence="1 9">Required for assembly of cytochrome c oxidase (complex IV).</text>
</comment>
<comment type="subunit">
    <text evidence="4 9">Component of 250-400 kDa complexes called cytochrome oxidase assembly intermediates or COA complexes.</text>
</comment>
<evidence type="ECO:0000256" key="4">
    <source>
        <dbReference type="ARBA" id="ARBA00011351"/>
    </source>
</evidence>
<protein>
    <recommendedName>
        <fullName evidence="9">Cytochrome c oxidase assembly factor 3</fullName>
    </recommendedName>
</protein>
<dbReference type="InterPro" id="IPR018628">
    <property type="entry name" value="Coa3_CC"/>
</dbReference>
<dbReference type="Proteomes" id="UP001360560">
    <property type="component" value="Unassembled WGS sequence"/>
</dbReference>
<dbReference type="RefSeq" id="XP_064850187.1">
    <property type="nucleotide sequence ID" value="XM_064994115.1"/>
</dbReference>
<evidence type="ECO:0000256" key="7">
    <source>
        <dbReference type="ARBA" id="ARBA00023128"/>
    </source>
</evidence>
<evidence type="ECO:0000259" key="10">
    <source>
        <dbReference type="Pfam" id="PF09813"/>
    </source>
</evidence>
<evidence type="ECO:0000313" key="11">
    <source>
        <dbReference type="EMBL" id="GMM33187.1"/>
    </source>
</evidence>